<feature type="compositionally biased region" description="Polar residues" evidence="1">
    <location>
        <begin position="254"/>
        <end position="273"/>
    </location>
</feature>
<dbReference type="OMA" id="HEIRSCS"/>
<dbReference type="Proteomes" id="UP000017836">
    <property type="component" value="Unassembled WGS sequence"/>
</dbReference>
<reference evidence="3" key="1">
    <citation type="journal article" date="2013" name="Science">
        <title>The Amborella genome and the evolution of flowering plants.</title>
        <authorList>
            <consortium name="Amborella Genome Project"/>
        </authorList>
    </citation>
    <scope>NUCLEOTIDE SEQUENCE [LARGE SCALE GENOMIC DNA]</scope>
</reference>
<dbReference type="EMBL" id="KI393807">
    <property type="protein sequence ID" value="ERN07366.1"/>
    <property type="molecule type" value="Genomic_DNA"/>
</dbReference>
<dbReference type="PANTHER" id="PTHR33167">
    <property type="entry name" value="TRANSCRIPTION FACTOR, PUTATIVE (DUF863)-RELATED"/>
    <property type="match status" value="1"/>
</dbReference>
<sequence length="301" mass="34880">MGTKVQHVVNLGTNLCEGNTDEERETRVRGRHTWALFADKGLLNTGFPQLQQVMERFQDQHSRESVKNTMLKHEEIFKEQVRELHRLYRVQKSLMSELKKKEFHQIHSPSSSSTPLTRLWGSGISPRSSNSEFLNRLSLTEPSVDYNYQGSRERNYKNFHEIRSCSRDKGIDLERPAEDYDPAEALATNEQNPLLGKIEKSKFKNESTFFEPERDLQLTLCTGYHNRDHQKNEKEWLGPKLELGYSHKAGRPSASDSYKSSCSERSMKGNQDSRMVESGDECSENLKKPPWPFQVLNLNRT</sequence>
<gene>
    <name evidence="2" type="ORF">AMTR_s00019p00236850</name>
</gene>
<name>W1PIA8_AMBTC</name>
<evidence type="ECO:0000313" key="2">
    <source>
        <dbReference type="EMBL" id="ERN07366.1"/>
    </source>
</evidence>
<evidence type="ECO:0000256" key="1">
    <source>
        <dbReference type="SAM" id="MobiDB-lite"/>
    </source>
</evidence>
<accession>W1PIA8</accession>
<dbReference type="HOGENOM" id="CLU_083484_0_0_1"/>
<organism evidence="2 3">
    <name type="scientific">Amborella trichopoda</name>
    <dbReference type="NCBI Taxonomy" id="13333"/>
    <lineage>
        <taxon>Eukaryota</taxon>
        <taxon>Viridiplantae</taxon>
        <taxon>Streptophyta</taxon>
        <taxon>Embryophyta</taxon>
        <taxon>Tracheophyta</taxon>
        <taxon>Spermatophyta</taxon>
        <taxon>Magnoliopsida</taxon>
        <taxon>Amborellales</taxon>
        <taxon>Amborellaceae</taxon>
        <taxon>Amborella</taxon>
    </lineage>
</organism>
<proteinExistence type="predicted"/>
<evidence type="ECO:0000313" key="3">
    <source>
        <dbReference type="Proteomes" id="UP000017836"/>
    </source>
</evidence>
<keyword evidence="3" id="KW-1185">Reference proteome</keyword>
<dbReference type="eggNOG" id="ENOG502S75D">
    <property type="taxonomic scope" value="Eukaryota"/>
</dbReference>
<dbReference type="Gramene" id="ERN07366">
    <property type="protein sequence ID" value="ERN07366"/>
    <property type="gene ID" value="AMTR_s00019p00236850"/>
</dbReference>
<feature type="region of interest" description="Disordered" evidence="1">
    <location>
        <begin position="244"/>
        <end position="285"/>
    </location>
</feature>
<dbReference type="AlphaFoldDB" id="W1PIA8"/>
<protein>
    <submittedName>
        <fullName evidence="2">Uncharacterized protein</fullName>
    </submittedName>
</protein>
<dbReference type="PANTHER" id="PTHR33167:SF26">
    <property type="entry name" value="EXPRESSED PROTEIN"/>
    <property type="match status" value="1"/>
</dbReference>